<proteinExistence type="predicted"/>
<organism evidence="1">
    <name type="scientific">Planktothricoides sp. SpSt-374</name>
    <dbReference type="NCBI Taxonomy" id="2282167"/>
    <lineage>
        <taxon>Bacteria</taxon>
        <taxon>Bacillati</taxon>
        <taxon>Cyanobacteriota</taxon>
        <taxon>Cyanophyceae</taxon>
        <taxon>Oscillatoriophycideae</taxon>
        <taxon>Oscillatoriales</taxon>
        <taxon>Oscillatoriaceae</taxon>
        <taxon>Planktothricoides</taxon>
    </lineage>
</organism>
<evidence type="ECO:0000313" key="1">
    <source>
        <dbReference type="EMBL" id="HGG03174.1"/>
    </source>
</evidence>
<dbReference type="AlphaFoldDB" id="A0A7C3VJR3"/>
<accession>A0A7C3VJR3</accession>
<sequence>MVHVRFEGRSYDFSESQLGVNGNISDAALKERLAQHLEVNKNQLQDYVIDRRPGGDLIVRPEAVYG</sequence>
<reference evidence="1" key="1">
    <citation type="journal article" date="2020" name="mSystems">
        <title>Genome- and Community-Level Interaction Insights into Carbon Utilization and Element Cycling Functions of Hydrothermarchaeota in Hydrothermal Sediment.</title>
        <authorList>
            <person name="Zhou Z."/>
            <person name="Liu Y."/>
            <person name="Xu W."/>
            <person name="Pan J."/>
            <person name="Luo Z.H."/>
            <person name="Li M."/>
        </authorList>
    </citation>
    <scope>NUCLEOTIDE SEQUENCE [LARGE SCALE GENOMIC DNA]</scope>
    <source>
        <strain evidence="1">SpSt-374</strain>
    </source>
</reference>
<dbReference type="EMBL" id="DSPX01000221">
    <property type="protein sequence ID" value="HGG03174.1"/>
    <property type="molecule type" value="Genomic_DNA"/>
</dbReference>
<comment type="caution">
    <text evidence="1">The sequence shown here is derived from an EMBL/GenBank/DDBJ whole genome shotgun (WGS) entry which is preliminary data.</text>
</comment>
<name>A0A7C3VJR3_9CYAN</name>
<protein>
    <submittedName>
        <fullName evidence="1">Uncharacterized protein</fullName>
    </submittedName>
</protein>
<gene>
    <name evidence="1" type="ORF">ENR15_21680</name>
</gene>